<evidence type="ECO:0000256" key="2">
    <source>
        <dbReference type="ARBA" id="ARBA00006464"/>
    </source>
</evidence>
<proteinExistence type="inferred from homology"/>
<evidence type="ECO:0000256" key="4">
    <source>
        <dbReference type="ARBA" id="ARBA00022692"/>
    </source>
</evidence>
<feature type="transmembrane region" description="Helical" evidence="7">
    <location>
        <begin position="74"/>
        <end position="94"/>
    </location>
</feature>
<evidence type="ECO:0000256" key="7">
    <source>
        <dbReference type="SAM" id="Phobius"/>
    </source>
</evidence>
<gene>
    <name evidence="9" type="ORF">Q0N40_00295</name>
</gene>
<feature type="transmembrane region" description="Helical" evidence="7">
    <location>
        <begin position="282"/>
        <end position="302"/>
    </location>
</feature>
<comment type="subcellular location">
    <subcellularLocation>
        <location evidence="1">Membrane</location>
        <topology evidence="1">Multi-pass membrane protein</topology>
    </subcellularLocation>
</comment>
<protein>
    <submittedName>
        <fullName evidence="9">Sugar transferase</fullName>
        <ecNumber evidence="9">2.7.8.-</ecNumber>
    </submittedName>
</protein>
<evidence type="ECO:0000256" key="6">
    <source>
        <dbReference type="ARBA" id="ARBA00023136"/>
    </source>
</evidence>
<keyword evidence="4 7" id="KW-0812">Transmembrane</keyword>
<dbReference type="KEGG" id="cpsk:Q0N40_00295"/>
<keyword evidence="3 9" id="KW-0808">Transferase</keyword>
<feature type="domain" description="Bacterial sugar transferase" evidence="8">
    <location>
        <begin position="276"/>
        <end position="463"/>
    </location>
</feature>
<dbReference type="InterPro" id="IPR017475">
    <property type="entry name" value="EPS_sugar_tfrase"/>
</dbReference>
<keyword evidence="10" id="KW-1185">Reference proteome</keyword>
<evidence type="ECO:0000313" key="9">
    <source>
        <dbReference type="EMBL" id="WPF25046.1"/>
    </source>
</evidence>
<dbReference type="Pfam" id="PF02397">
    <property type="entry name" value="Bac_transf"/>
    <property type="match status" value="1"/>
</dbReference>
<sequence>MSEAVAMALLILAADYLPVAAHGARTFTLGTYSGVASMFVPGLILFVLWTVVMRVMRTTDSAILGQGALEYSRIARATTFAFGLFAIICELTQYTCGFRYLIFTYPVGLVTLLLIRYGWRRFYCWQLDTKKLSQRAIFIGDPHSISEVYGALHQQLDNQFDIVGFCSTQTDNHSEEQLAELKRRFPEAEIHDNWHQIDIMVSLLQADAVIVTVSNQIGMNDMRELIWRLDGLHVELLVAPSVANVTGRRVQMLPIAGIPLLKLEQPQHARTHCISKVVFDRVVASLLILLASPLLLVCALAIKLDDGGPVFYTAERMGKNNKPFGMIKFRSMVKDADQMVAQLKDQSDGNGVLFKMKDDPRVTRIGSFLRRYSIDELPQLFNVVKGNMSLVGPRPPLRHEVEQYTGLVGNRMLVLPGMTGLWQVSGRSNLSWEESVSLDLNYVENWSFMADLMILWKTGRAVLTSDGAY</sequence>
<dbReference type="NCBIfam" id="TIGR03025">
    <property type="entry name" value="EPS_sugtrans"/>
    <property type="match status" value="1"/>
</dbReference>
<evidence type="ECO:0000256" key="1">
    <source>
        <dbReference type="ARBA" id="ARBA00004141"/>
    </source>
</evidence>
<dbReference type="PANTHER" id="PTHR30576">
    <property type="entry name" value="COLANIC BIOSYNTHESIS UDP-GLUCOSE LIPID CARRIER TRANSFERASE"/>
    <property type="match status" value="1"/>
</dbReference>
<dbReference type="AlphaFoldDB" id="A0AAU0PZ12"/>
<keyword evidence="6 7" id="KW-0472">Membrane</keyword>
<dbReference type="EMBL" id="CP137757">
    <property type="protein sequence ID" value="WPF25046.1"/>
    <property type="molecule type" value="Genomic_DNA"/>
</dbReference>
<dbReference type="GO" id="GO:0016020">
    <property type="term" value="C:membrane"/>
    <property type="evidence" value="ECO:0007669"/>
    <property type="project" value="UniProtKB-SubCell"/>
</dbReference>
<dbReference type="InterPro" id="IPR003362">
    <property type="entry name" value="Bact_transf"/>
</dbReference>
<dbReference type="PANTHER" id="PTHR30576:SF10">
    <property type="entry name" value="SLL5057 PROTEIN"/>
    <property type="match status" value="1"/>
</dbReference>
<name>A0AAU0PZ12_9CORY</name>
<evidence type="ECO:0000256" key="5">
    <source>
        <dbReference type="ARBA" id="ARBA00022989"/>
    </source>
</evidence>
<feature type="transmembrane region" description="Helical" evidence="7">
    <location>
        <begin position="100"/>
        <end position="119"/>
    </location>
</feature>
<evidence type="ECO:0000313" key="10">
    <source>
        <dbReference type="Proteomes" id="UP001174314"/>
    </source>
</evidence>
<dbReference type="EC" id="2.7.8.-" evidence="9"/>
<organism evidence="9 10">
    <name type="scientific">Corynebacterium pseudokroppenstedtii</name>
    <dbReference type="NCBI Taxonomy" id="2804917"/>
    <lineage>
        <taxon>Bacteria</taxon>
        <taxon>Bacillati</taxon>
        <taxon>Actinomycetota</taxon>
        <taxon>Actinomycetes</taxon>
        <taxon>Mycobacteriales</taxon>
        <taxon>Corynebacteriaceae</taxon>
        <taxon>Corynebacterium</taxon>
    </lineage>
</organism>
<accession>A0AAU0PZ12</accession>
<feature type="transmembrane region" description="Helical" evidence="7">
    <location>
        <begin position="33"/>
        <end position="53"/>
    </location>
</feature>
<reference evidence="9 10" key="1">
    <citation type="submission" date="2023-10" db="EMBL/GenBank/DDBJ databases">
        <title>complete genome sequence of Corynebacterium pseudokroppenstedtii P15-C1.</title>
        <authorList>
            <person name="Bruggemann H."/>
            <person name="Poehlein A."/>
        </authorList>
    </citation>
    <scope>NUCLEOTIDE SEQUENCE [LARGE SCALE GENOMIC DNA]</scope>
    <source>
        <strain evidence="9 10">P15_C1</strain>
    </source>
</reference>
<keyword evidence="5 7" id="KW-1133">Transmembrane helix</keyword>
<dbReference type="GO" id="GO:0016780">
    <property type="term" value="F:phosphotransferase activity, for other substituted phosphate groups"/>
    <property type="evidence" value="ECO:0007669"/>
    <property type="project" value="TreeGrafter"/>
</dbReference>
<evidence type="ECO:0000259" key="8">
    <source>
        <dbReference type="Pfam" id="PF02397"/>
    </source>
</evidence>
<evidence type="ECO:0000256" key="3">
    <source>
        <dbReference type="ARBA" id="ARBA00022679"/>
    </source>
</evidence>
<comment type="similarity">
    <text evidence="2">Belongs to the bacterial sugar transferase family.</text>
</comment>
<dbReference type="RefSeq" id="WP_301731827.1">
    <property type="nucleotide sequence ID" value="NZ_CP137757.1"/>
</dbReference>
<dbReference type="Proteomes" id="UP001174314">
    <property type="component" value="Chromosome"/>
</dbReference>